<keyword evidence="10" id="KW-1185">Reference proteome</keyword>
<dbReference type="EMBL" id="KI912117">
    <property type="protein sequence ID" value="ETS76494.1"/>
    <property type="molecule type" value="Genomic_DNA"/>
</dbReference>
<dbReference type="PANTHER" id="PTHR11177:SF402">
    <property type="entry name" value="CHITINASE"/>
    <property type="match status" value="1"/>
</dbReference>
<dbReference type="InterPro" id="IPR001002">
    <property type="entry name" value="Chitin-bd_1"/>
</dbReference>
<dbReference type="GeneID" id="19276894"/>
<dbReference type="OrthoDB" id="73875at2759"/>
<name>W3WRM8_PESFW</name>
<dbReference type="SMART" id="SM00636">
    <property type="entry name" value="Glyco_18"/>
    <property type="match status" value="1"/>
</dbReference>
<dbReference type="InterPro" id="IPR011583">
    <property type="entry name" value="Chitinase_II/V-like_cat"/>
</dbReference>
<dbReference type="InterPro" id="IPR018371">
    <property type="entry name" value="Chitin-binding_1_CS"/>
</dbReference>
<dbReference type="EC" id="3.2.1.14" evidence="2"/>
<dbReference type="eggNOG" id="KOG2806">
    <property type="taxonomic scope" value="Eukaryota"/>
</dbReference>
<evidence type="ECO:0000313" key="9">
    <source>
        <dbReference type="EMBL" id="ETS76494.1"/>
    </source>
</evidence>
<dbReference type="InterPro" id="IPR036861">
    <property type="entry name" value="Endochitinase-like_sf"/>
</dbReference>
<dbReference type="AlphaFoldDB" id="W3WRM8"/>
<proteinExistence type="inferred from homology"/>
<dbReference type="PROSITE" id="PS50941">
    <property type="entry name" value="CHIT_BIND_I_2"/>
    <property type="match status" value="1"/>
</dbReference>
<dbReference type="GO" id="GO:0008061">
    <property type="term" value="F:chitin binding"/>
    <property type="evidence" value="ECO:0007669"/>
    <property type="project" value="UniProtKB-UniRule"/>
</dbReference>
<dbReference type="Gene3D" id="3.10.50.10">
    <property type="match status" value="1"/>
</dbReference>
<dbReference type="SMART" id="SM00270">
    <property type="entry name" value="ChtBD1"/>
    <property type="match status" value="2"/>
</dbReference>
<feature type="signal peptide" evidence="6">
    <location>
        <begin position="1"/>
        <end position="27"/>
    </location>
</feature>
<dbReference type="Gene3D" id="3.20.20.80">
    <property type="entry name" value="Glycosidases"/>
    <property type="match status" value="1"/>
</dbReference>
<dbReference type="CDD" id="cd00035">
    <property type="entry name" value="ChtBD1"/>
    <property type="match status" value="1"/>
</dbReference>
<feature type="domain" description="GH18" evidence="8">
    <location>
        <begin position="123"/>
        <end position="472"/>
    </location>
</feature>
<dbReference type="InterPro" id="IPR050314">
    <property type="entry name" value="Glycosyl_Hydrlase_18"/>
</dbReference>
<dbReference type="SUPFAM" id="SSF51445">
    <property type="entry name" value="(Trans)glycosidases"/>
    <property type="match status" value="1"/>
</dbReference>
<feature type="domain" description="Chitin-binding type-1" evidence="7">
    <location>
        <begin position="67"/>
        <end position="110"/>
    </location>
</feature>
<evidence type="ECO:0000256" key="3">
    <source>
        <dbReference type="ARBA" id="ARBA00022669"/>
    </source>
</evidence>
<evidence type="ECO:0000256" key="1">
    <source>
        <dbReference type="ARBA" id="ARBA00008682"/>
    </source>
</evidence>
<dbReference type="Pfam" id="PF00704">
    <property type="entry name" value="Glyco_hydro_18"/>
    <property type="match status" value="1"/>
</dbReference>
<dbReference type="InterPro" id="IPR017853">
    <property type="entry name" value="GH"/>
</dbReference>
<feature type="disulfide bond" evidence="4">
    <location>
        <begin position="86"/>
        <end position="100"/>
    </location>
</feature>
<dbReference type="CDD" id="cd06922">
    <property type="entry name" value="ChtBD1_GH18_1"/>
    <property type="match status" value="1"/>
</dbReference>
<dbReference type="RefSeq" id="XP_007838653.1">
    <property type="nucleotide sequence ID" value="XM_007840462.1"/>
</dbReference>
<dbReference type="PROSITE" id="PS51910">
    <property type="entry name" value="GH18_2"/>
    <property type="match status" value="1"/>
</dbReference>
<feature type="disulfide bond" evidence="4">
    <location>
        <begin position="104"/>
        <end position="108"/>
    </location>
</feature>
<dbReference type="HOGENOM" id="CLU_010456_0_0_1"/>
<dbReference type="InParanoid" id="W3WRM8"/>
<dbReference type="GO" id="GO:0005975">
    <property type="term" value="P:carbohydrate metabolic process"/>
    <property type="evidence" value="ECO:0007669"/>
    <property type="project" value="InterPro"/>
</dbReference>
<protein>
    <recommendedName>
        <fullName evidence="2">chitinase</fullName>
        <ecNumber evidence="2">3.2.1.14</ecNumber>
    </recommendedName>
</protein>
<dbReference type="SUPFAM" id="SSF57016">
    <property type="entry name" value="Plant lectins/antimicrobial peptides"/>
    <property type="match status" value="1"/>
</dbReference>
<feature type="chain" id="PRO_5004833795" description="chitinase" evidence="6">
    <location>
        <begin position="28"/>
        <end position="1066"/>
    </location>
</feature>
<dbReference type="KEGG" id="pfy:PFICI_11881"/>
<reference evidence="10" key="1">
    <citation type="journal article" date="2015" name="BMC Genomics">
        <title>Genomic and transcriptomic analysis of the endophytic fungus Pestalotiopsis fici reveals its lifestyle and high potential for synthesis of natural products.</title>
        <authorList>
            <person name="Wang X."/>
            <person name="Zhang X."/>
            <person name="Liu L."/>
            <person name="Xiang M."/>
            <person name="Wang W."/>
            <person name="Sun X."/>
            <person name="Che Y."/>
            <person name="Guo L."/>
            <person name="Liu G."/>
            <person name="Guo L."/>
            <person name="Wang C."/>
            <person name="Yin W.B."/>
            <person name="Stadler M."/>
            <person name="Zhang X."/>
            <person name="Liu X."/>
        </authorList>
    </citation>
    <scope>NUCLEOTIDE SEQUENCE [LARGE SCALE GENOMIC DNA]</scope>
    <source>
        <strain evidence="10">W106-1 / CGMCC3.15140</strain>
    </source>
</reference>
<gene>
    <name evidence="9" type="ORF">PFICI_11881</name>
</gene>
<sequence>MLMAHSKSLRLVLTASVIFQFFYLAWAQSTCSDTSDCAQGCCSTSGYCGFGPSFCGDGNCTSSCDAIAECGPYAAADSFDCPLNVCCSQYGYCGTTSDFCGTGCVAGCDDVVEPSCSGSSSDKRTIGYYESWSYTRTCDSWSPRNMNALLWTHLNYGFALIGDDYTISQMNDFDAELYPLFTGLKEQNGALKAFISVGGWAAGGKIFSDMVSTATNRAVFINSALQFMKTYGFDGIAADIDWEYPAASDRDGVAADTANFVSFLQELKVVFGSNYGISVTLPSSYWYLQGFDVVRMEPYVDWFNFMSYDIHGTWDGNSPYTQAIVQPHTNLTEITEGLDLLWRNNISPSKVVLGLAFYGRSFTLSDSSCNTPGCAFSGGGTAGPCTGTSGILSNAEIQDIISEYDLTPTLDKDAAVKYMTWESDQWVSYDDEETLALKKDYANSHCLGGTMVWALDLDDPSTSTSVSNLQATGLKLTGDDVDSNPTFALSKLSAITQQNNIGLVSYWTDCSSDPQCAAGFTLVTTGHGKIFDADTMAYTGDGCHGGGKGYNRALCVESDVQLKDCSWFGKPKDCKQTCPSGYALIGQNTHIGGASTSCKAGHFSSYCCGSVTTSGVQECESDIITPFSNGIGITIRQSDSSVVEKYQGTSADDALVGTSEECDYMLSGLAVMIGSPNYILNEIPGSWQTYRGLGVAAWSPVMNSNYPTASSITCTTTTTDTTTMFTTTSSAKHVTCDGNRYAQACGHYSSVGVNNPSNRELVCPYDQWGEKKTLSVKAYEDSHIRAWLLWVPNLPAGIYNKCARDEYPPKHFLDSTQTNYNQWIRFLPFWENSGAGNLWVGICGNPGRSTTVQGGRISALTCYETMSVTITLNKMSMQYTNLPSDNLDINSCLPIITDDSGFALLPNDVWYGGNANNHHDSTAYKSAIPSSLTAGKTAPRTSPAKRDVQLQMLEQILQEASGHGDLFAPDDIEDFSPDKVLINDGDVSRKATGRELWERLGIIDCESAGCLEEAAAMDIAFEDEDDELSVAQTPPAIPTRDRPATPTAMKAVSGSKPTAMAKVTGV</sequence>
<dbReference type="STRING" id="1229662.W3WRM8"/>
<dbReference type="OMA" id="CCERIDI"/>
<accession>W3WRM8</accession>
<dbReference type="SUPFAM" id="SSF54556">
    <property type="entry name" value="Chitinase insertion domain"/>
    <property type="match status" value="1"/>
</dbReference>
<keyword evidence="3 4" id="KW-0147">Chitin-binding</keyword>
<organism evidence="9 10">
    <name type="scientific">Pestalotiopsis fici (strain W106-1 / CGMCC3.15140)</name>
    <dbReference type="NCBI Taxonomy" id="1229662"/>
    <lineage>
        <taxon>Eukaryota</taxon>
        <taxon>Fungi</taxon>
        <taxon>Dikarya</taxon>
        <taxon>Ascomycota</taxon>
        <taxon>Pezizomycotina</taxon>
        <taxon>Sordariomycetes</taxon>
        <taxon>Xylariomycetidae</taxon>
        <taxon>Amphisphaeriales</taxon>
        <taxon>Sporocadaceae</taxon>
        <taxon>Pestalotiopsis</taxon>
    </lineage>
</organism>
<dbReference type="PROSITE" id="PS00026">
    <property type="entry name" value="CHIT_BIND_I_1"/>
    <property type="match status" value="1"/>
</dbReference>
<dbReference type="Proteomes" id="UP000030651">
    <property type="component" value="Unassembled WGS sequence"/>
</dbReference>
<keyword evidence="4" id="KW-1015">Disulfide bond</keyword>
<dbReference type="GO" id="GO:0008843">
    <property type="term" value="F:endochitinase activity"/>
    <property type="evidence" value="ECO:0007669"/>
    <property type="project" value="UniProtKB-EC"/>
</dbReference>
<evidence type="ECO:0000256" key="5">
    <source>
        <dbReference type="SAM" id="MobiDB-lite"/>
    </source>
</evidence>
<evidence type="ECO:0000256" key="6">
    <source>
        <dbReference type="SAM" id="SignalP"/>
    </source>
</evidence>
<feature type="region of interest" description="Disordered" evidence="5">
    <location>
        <begin position="1033"/>
        <end position="1066"/>
    </location>
</feature>
<dbReference type="InterPro" id="IPR001223">
    <property type="entry name" value="Glyco_hydro18_cat"/>
</dbReference>
<dbReference type="Gene3D" id="3.30.60.10">
    <property type="entry name" value="Endochitinase-like"/>
    <property type="match status" value="1"/>
</dbReference>
<dbReference type="InterPro" id="IPR029070">
    <property type="entry name" value="Chitinase_insertion_sf"/>
</dbReference>
<evidence type="ECO:0000259" key="7">
    <source>
        <dbReference type="PROSITE" id="PS50941"/>
    </source>
</evidence>
<comment type="similarity">
    <text evidence="1">Belongs to the glycosyl hydrolase 18 family. Chitinase class V subfamily.</text>
</comment>
<keyword evidence="6" id="KW-0732">Signal</keyword>
<evidence type="ECO:0000256" key="2">
    <source>
        <dbReference type="ARBA" id="ARBA00012729"/>
    </source>
</evidence>
<evidence type="ECO:0000259" key="8">
    <source>
        <dbReference type="PROSITE" id="PS51910"/>
    </source>
</evidence>
<evidence type="ECO:0000256" key="4">
    <source>
        <dbReference type="PROSITE-ProRule" id="PRU00261"/>
    </source>
</evidence>
<comment type="caution">
    <text evidence="4">Lacks conserved residue(s) required for the propagation of feature annotation.</text>
</comment>
<feature type="disulfide bond" evidence="4">
    <location>
        <begin position="81"/>
        <end position="93"/>
    </location>
</feature>
<dbReference type="PANTHER" id="PTHR11177">
    <property type="entry name" value="CHITINASE"/>
    <property type="match status" value="1"/>
</dbReference>
<evidence type="ECO:0000313" key="10">
    <source>
        <dbReference type="Proteomes" id="UP000030651"/>
    </source>
</evidence>
<dbReference type="Pfam" id="PF00187">
    <property type="entry name" value="Chitin_bind_1"/>
    <property type="match status" value="1"/>
</dbReference>